<dbReference type="GO" id="GO:0006107">
    <property type="term" value="P:oxaloacetate metabolic process"/>
    <property type="evidence" value="ECO:0007669"/>
    <property type="project" value="TreeGrafter"/>
</dbReference>
<feature type="binding site" evidence="6">
    <location>
        <position position="154"/>
    </location>
    <ligand>
        <name>Mg(2+)</name>
        <dbReference type="ChEBI" id="CHEBI:18420"/>
    </ligand>
</feature>
<keyword evidence="3 6" id="KW-0479">Metal-binding</keyword>
<dbReference type="Proteomes" id="UP000236286">
    <property type="component" value="Unassembled WGS sequence"/>
</dbReference>
<dbReference type="AlphaFoldDB" id="A0A2J7TFY2"/>
<evidence type="ECO:0000256" key="6">
    <source>
        <dbReference type="PIRSR" id="PIRSR015582-2"/>
    </source>
</evidence>
<protein>
    <submittedName>
        <fullName evidence="9">CoA ester lyase</fullName>
    </submittedName>
</protein>
<evidence type="ECO:0000259" key="8">
    <source>
        <dbReference type="Pfam" id="PF03328"/>
    </source>
</evidence>
<evidence type="ECO:0000256" key="3">
    <source>
        <dbReference type="ARBA" id="ARBA00022723"/>
    </source>
</evidence>
<evidence type="ECO:0000256" key="7">
    <source>
        <dbReference type="SAM" id="MobiDB-lite"/>
    </source>
</evidence>
<gene>
    <name evidence="9" type="ORF">CR492_12200</name>
</gene>
<feature type="binding site" evidence="5">
    <location>
        <position position="64"/>
    </location>
    <ligand>
        <name>substrate</name>
    </ligand>
</feature>
<dbReference type="Gene3D" id="3.20.20.60">
    <property type="entry name" value="Phosphoenolpyruvate-binding domains"/>
    <property type="match status" value="1"/>
</dbReference>
<keyword evidence="4 6" id="KW-0460">Magnesium</keyword>
<evidence type="ECO:0000313" key="9">
    <source>
        <dbReference type="EMBL" id="PNG25677.1"/>
    </source>
</evidence>
<comment type="caution">
    <text evidence="9">The sequence shown here is derived from an EMBL/GenBank/DDBJ whole genome shotgun (WGS) entry which is preliminary data.</text>
</comment>
<evidence type="ECO:0000313" key="10">
    <source>
        <dbReference type="Proteomes" id="UP000236286"/>
    </source>
</evidence>
<dbReference type="SUPFAM" id="SSF51621">
    <property type="entry name" value="Phosphoenolpyruvate/pyruvate domain"/>
    <property type="match status" value="1"/>
</dbReference>
<dbReference type="InterPro" id="IPR011206">
    <property type="entry name" value="Citrate_lyase_beta/mcl1/mcl2"/>
</dbReference>
<dbReference type="PANTHER" id="PTHR32308">
    <property type="entry name" value="LYASE BETA SUBUNIT, PUTATIVE (AFU_ORTHOLOGUE AFUA_4G13030)-RELATED"/>
    <property type="match status" value="1"/>
</dbReference>
<comment type="cofactor">
    <cofactor evidence="1">
        <name>Mg(2+)</name>
        <dbReference type="ChEBI" id="CHEBI:18420"/>
    </cofactor>
</comment>
<dbReference type="OrthoDB" id="9800547at2"/>
<organism evidence="9 10">
    <name type="scientific">Methylocella silvestris</name>
    <dbReference type="NCBI Taxonomy" id="199596"/>
    <lineage>
        <taxon>Bacteria</taxon>
        <taxon>Pseudomonadati</taxon>
        <taxon>Pseudomonadota</taxon>
        <taxon>Alphaproteobacteria</taxon>
        <taxon>Hyphomicrobiales</taxon>
        <taxon>Beijerinckiaceae</taxon>
        <taxon>Methylocella</taxon>
    </lineage>
</organism>
<reference evidence="9 10" key="1">
    <citation type="submission" date="2017-10" db="EMBL/GenBank/DDBJ databases">
        <title>Genome announcement of Methylocella silvestris TVC from permafrost.</title>
        <authorList>
            <person name="Wang J."/>
            <person name="Geng K."/>
            <person name="Ul-Haque F."/>
            <person name="Crombie A.T."/>
            <person name="Street L.E."/>
            <person name="Wookey P.A."/>
            <person name="Murrell J.C."/>
            <person name="Pratscher J."/>
        </authorList>
    </citation>
    <scope>NUCLEOTIDE SEQUENCE [LARGE SCALE GENOMIC DNA]</scope>
    <source>
        <strain evidence="9 10">TVC</strain>
    </source>
</reference>
<dbReference type="InterPro" id="IPR015813">
    <property type="entry name" value="Pyrv/PenolPyrv_kinase-like_dom"/>
</dbReference>
<dbReference type="RefSeq" id="WP_102844030.1">
    <property type="nucleotide sequence ID" value="NZ_PDZR01000013.1"/>
</dbReference>
<feature type="binding site" evidence="6">
    <location>
        <position position="127"/>
    </location>
    <ligand>
        <name>Mg(2+)</name>
        <dbReference type="ChEBI" id="CHEBI:18420"/>
    </ligand>
</feature>
<keyword evidence="9" id="KW-0456">Lyase</keyword>
<dbReference type="EMBL" id="PDZR01000013">
    <property type="protein sequence ID" value="PNG25677.1"/>
    <property type="molecule type" value="Genomic_DNA"/>
</dbReference>
<dbReference type="PIRSF" id="PIRSF015582">
    <property type="entry name" value="Cit_lyase_B"/>
    <property type="match status" value="1"/>
</dbReference>
<sequence>MTPRSWLFVPGDSSRKLEKAASAGADALIIDLEDSVADSGKEEARRATAAYLASSGRAASMWVRVNPLSSSCVADVHAVACPALAGVVLPKCEGGADLARLGDILLAVEKERGLDPGHIRVLPIVTETAAAIFLMNSFAPAPPRMAGMTWGAEDLSSAVGASSPRDDAGELTMPYQMARSFCLFAAAAANVAAIETVYPNFRDLAGLANYAARGRRDGFRGMMAIHPSQVPIINQAFAPSDEEVRRASEIIALFANQPGAGTLALRGEMIDRPHLRQAQNVLARAQQGEPDGSAKTPRPKSRL</sequence>
<comment type="similarity">
    <text evidence="2">Belongs to the HpcH/HpaI aldolase family.</text>
</comment>
<dbReference type="GO" id="GO:0000287">
    <property type="term" value="F:magnesium ion binding"/>
    <property type="evidence" value="ECO:0007669"/>
    <property type="project" value="TreeGrafter"/>
</dbReference>
<evidence type="ECO:0000256" key="2">
    <source>
        <dbReference type="ARBA" id="ARBA00005568"/>
    </source>
</evidence>
<dbReference type="GO" id="GO:0016829">
    <property type="term" value="F:lyase activity"/>
    <property type="evidence" value="ECO:0007669"/>
    <property type="project" value="UniProtKB-KW"/>
</dbReference>
<dbReference type="Pfam" id="PF03328">
    <property type="entry name" value="HpcH_HpaI"/>
    <property type="match status" value="1"/>
</dbReference>
<feature type="domain" description="HpcH/HpaI aldolase/citrate lyase" evidence="8">
    <location>
        <begin position="4"/>
        <end position="227"/>
    </location>
</feature>
<feature type="region of interest" description="Disordered" evidence="7">
    <location>
        <begin position="283"/>
        <end position="303"/>
    </location>
</feature>
<evidence type="ECO:0000256" key="1">
    <source>
        <dbReference type="ARBA" id="ARBA00001946"/>
    </source>
</evidence>
<name>A0A2J7TFY2_METSI</name>
<accession>A0A2J7TFY2</accession>
<dbReference type="InterPro" id="IPR040442">
    <property type="entry name" value="Pyrv_kinase-like_dom_sf"/>
</dbReference>
<proteinExistence type="inferred from homology"/>
<dbReference type="InterPro" id="IPR005000">
    <property type="entry name" value="Aldolase/citrate-lyase_domain"/>
</dbReference>
<feature type="binding site" evidence="5">
    <location>
        <position position="127"/>
    </location>
    <ligand>
        <name>substrate</name>
    </ligand>
</feature>
<evidence type="ECO:0000256" key="4">
    <source>
        <dbReference type="ARBA" id="ARBA00022842"/>
    </source>
</evidence>
<dbReference type="PANTHER" id="PTHR32308:SF0">
    <property type="entry name" value="HPCH_HPAI ALDOLASE_CITRATE LYASE DOMAIN-CONTAINING PROTEIN"/>
    <property type="match status" value="1"/>
</dbReference>
<evidence type="ECO:0000256" key="5">
    <source>
        <dbReference type="PIRSR" id="PIRSR015582-1"/>
    </source>
</evidence>